<dbReference type="RefSeq" id="WP_006719049.1">
    <property type="nucleotide sequence ID" value="NZ_CP007032.1"/>
</dbReference>
<name>W0EA88_9FIRM</name>
<dbReference type="STRING" id="871968.DESME_03080"/>
<dbReference type="HOGENOM" id="CLU_131965_0_0_9"/>
<evidence type="ECO:0000313" key="1">
    <source>
        <dbReference type="EMBL" id="AHF06144.1"/>
    </source>
</evidence>
<dbReference type="eggNOG" id="ENOG50331D4">
    <property type="taxonomic scope" value="Bacteria"/>
</dbReference>
<evidence type="ECO:0000313" key="2">
    <source>
        <dbReference type="Proteomes" id="UP000010847"/>
    </source>
</evidence>
<organism evidence="1 2">
    <name type="scientific">Desulfitobacterium metallireducens DSM 15288</name>
    <dbReference type="NCBI Taxonomy" id="871968"/>
    <lineage>
        <taxon>Bacteria</taxon>
        <taxon>Bacillati</taxon>
        <taxon>Bacillota</taxon>
        <taxon>Clostridia</taxon>
        <taxon>Eubacteriales</taxon>
        <taxon>Desulfitobacteriaceae</taxon>
        <taxon>Desulfitobacterium</taxon>
    </lineage>
</organism>
<sequence>MPSTVITNGTAQQLPENPQYFTQFSIPEILTIPEQKPDMEQLVSVTVKPEIVAFHLIDTPCIKSYEGQLLSGKKLIIELNLKEIITYVADKPSQSTHAAHFEKTLKSVFVIVPKEVNGTPVENLLKQKKLVVTPYIEDIFAMQRDERTVFKNITLLIDVTFC</sequence>
<dbReference type="EMBL" id="CP007032">
    <property type="protein sequence ID" value="AHF06144.1"/>
    <property type="molecule type" value="Genomic_DNA"/>
</dbReference>
<dbReference type="Proteomes" id="UP000010847">
    <property type="component" value="Chromosome"/>
</dbReference>
<dbReference type="OrthoDB" id="1907956at2"/>
<accession>W0EA88</accession>
<dbReference type="KEGG" id="dmt:DESME_03080"/>
<proteinExistence type="predicted"/>
<dbReference type="AlphaFoldDB" id="W0EA88"/>
<gene>
    <name evidence="1" type="ORF">DESME_03080</name>
</gene>
<evidence type="ECO:0008006" key="3">
    <source>
        <dbReference type="Google" id="ProtNLM"/>
    </source>
</evidence>
<keyword evidence="2" id="KW-1185">Reference proteome</keyword>
<protein>
    <recommendedName>
        <fullName evidence="3">SipL SPOCS domain-containing protein</fullName>
    </recommendedName>
</protein>
<reference evidence="1 2" key="1">
    <citation type="submission" date="2013-12" db="EMBL/GenBank/DDBJ databases">
        <authorList>
            <consortium name="DOE Joint Genome Institute"/>
            <person name="Smidt H."/>
            <person name="Huntemann M."/>
            <person name="Han J."/>
            <person name="Chen A."/>
            <person name="Kyrpides N."/>
            <person name="Mavromatis K."/>
            <person name="Markowitz V."/>
            <person name="Palaniappan K."/>
            <person name="Ivanova N."/>
            <person name="Schaumberg A."/>
            <person name="Pati A."/>
            <person name="Liolios K."/>
            <person name="Nordberg H.P."/>
            <person name="Cantor M.N."/>
            <person name="Hua S.X."/>
            <person name="Woyke T."/>
        </authorList>
    </citation>
    <scope>NUCLEOTIDE SEQUENCE [LARGE SCALE GENOMIC DNA]</scope>
    <source>
        <strain evidence="2">DSM 15288</strain>
    </source>
</reference>